<dbReference type="GO" id="GO:0008270">
    <property type="term" value="F:zinc ion binding"/>
    <property type="evidence" value="ECO:0007669"/>
    <property type="project" value="UniProtKB-KW"/>
</dbReference>
<dbReference type="SMART" id="SM00575">
    <property type="entry name" value="ZnF_PMZ"/>
    <property type="match status" value="1"/>
</dbReference>
<evidence type="ECO:0000313" key="7">
    <source>
        <dbReference type="Proteomes" id="UP001459277"/>
    </source>
</evidence>
<keyword evidence="2 4" id="KW-0863">Zinc-finger</keyword>
<dbReference type="PROSITE" id="PS50966">
    <property type="entry name" value="ZF_SWIM"/>
    <property type="match status" value="1"/>
</dbReference>
<sequence>MYQVETAYNNYSSGGGHNSHEINIMARTCGCGKWQNRKIPCSHAITVLQYLGQDATTYIDPCYSLENAIRTYSHQFKVPKSESLWKDVDGPKWVPNLALLRGKGLPVKSRIRNEMDGVRRELGGRRPDSDLREIQQK</sequence>
<evidence type="ECO:0000256" key="1">
    <source>
        <dbReference type="ARBA" id="ARBA00022723"/>
    </source>
</evidence>
<gene>
    <name evidence="6" type="ORF">SO802_026494</name>
</gene>
<dbReference type="EMBL" id="JAZDWU010000009">
    <property type="protein sequence ID" value="KAK9991509.1"/>
    <property type="molecule type" value="Genomic_DNA"/>
</dbReference>
<evidence type="ECO:0000256" key="2">
    <source>
        <dbReference type="ARBA" id="ARBA00022771"/>
    </source>
</evidence>
<evidence type="ECO:0000313" key="6">
    <source>
        <dbReference type="EMBL" id="KAK9991509.1"/>
    </source>
</evidence>
<dbReference type="InterPro" id="IPR006564">
    <property type="entry name" value="Znf_PMZ"/>
</dbReference>
<evidence type="ECO:0000256" key="3">
    <source>
        <dbReference type="ARBA" id="ARBA00022833"/>
    </source>
</evidence>
<keyword evidence="1" id="KW-0479">Metal-binding</keyword>
<comment type="caution">
    <text evidence="6">The sequence shown here is derived from an EMBL/GenBank/DDBJ whole genome shotgun (WGS) entry which is preliminary data.</text>
</comment>
<reference evidence="6 7" key="1">
    <citation type="submission" date="2024-01" db="EMBL/GenBank/DDBJ databases">
        <title>A telomere-to-telomere, gap-free genome of sweet tea (Lithocarpus litseifolius).</title>
        <authorList>
            <person name="Zhou J."/>
        </authorList>
    </citation>
    <scope>NUCLEOTIDE SEQUENCE [LARGE SCALE GENOMIC DNA]</scope>
    <source>
        <strain evidence="6">Zhou-2022a</strain>
        <tissue evidence="6">Leaf</tissue>
    </source>
</reference>
<keyword evidence="3" id="KW-0862">Zinc</keyword>
<evidence type="ECO:0000259" key="5">
    <source>
        <dbReference type="PROSITE" id="PS50966"/>
    </source>
</evidence>
<feature type="domain" description="SWIM-type" evidence="5">
    <location>
        <begin position="2"/>
        <end position="52"/>
    </location>
</feature>
<dbReference type="InterPro" id="IPR007527">
    <property type="entry name" value="Znf_SWIM"/>
</dbReference>
<protein>
    <recommendedName>
        <fullName evidence="5">SWIM-type domain-containing protein</fullName>
    </recommendedName>
</protein>
<dbReference type="AlphaFoldDB" id="A0AAW2BZW7"/>
<dbReference type="Proteomes" id="UP001459277">
    <property type="component" value="Unassembled WGS sequence"/>
</dbReference>
<keyword evidence="7" id="KW-1185">Reference proteome</keyword>
<name>A0AAW2BZW7_9ROSI</name>
<evidence type="ECO:0000256" key="4">
    <source>
        <dbReference type="PROSITE-ProRule" id="PRU00325"/>
    </source>
</evidence>
<organism evidence="6 7">
    <name type="scientific">Lithocarpus litseifolius</name>
    <dbReference type="NCBI Taxonomy" id="425828"/>
    <lineage>
        <taxon>Eukaryota</taxon>
        <taxon>Viridiplantae</taxon>
        <taxon>Streptophyta</taxon>
        <taxon>Embryophyta</taxon>
        <taxon>Tracheophyta</taxon>
        <taxon>Spermatophyta</taxon>
        <taxon>Magnoliopsida</taxon>
        <taxon>eudicotyledons</taxon>
        <taxon>Gunneridae</taxon>
        <taxon>Pentapetalae</taxon>
        <taxon>rosids</taxon>
        <taxon>fabids</taxon>
        <taxon>Fagales</taxon>
        <taxon>Fagaceae</taxon>
        <taxon>Lithocarpus</taxon>
    </lineage>
</organism>
<proteinExistence type="predicted"/>
<dbReference type="Pfam" id="PF04434">
    <property type="entry name" value="SWIM"/>
    <property type="match status" value="1"/>
</dbReference>
<accession>A0AAW2BZW7</accession>